<accession>A0ABY5I569</accession>
<proteinExistence type="predicted"/>
<evidence type="ECO:0000313" key="2">
    <source>
        <dbReference type="Proteomes" id="UP001060112"/>
    </source>
</evidence>
<dbReference type="RefSeq" id="WP_290139950.1">
    <property type="nucleotide sequence ID" value="NZ_CP101620.1"/>
</dbReference>
<gene>
    <name evidence="1" type="ORF">NMU03_16195</name>
</gene>
<protein>
    <submittedName>
        <fullName evidence="1">Uncharacterized protein</fullName>
    </submittedName>
</protein>
<name>A0ABY5I569_9FIRM</name>
<reference evidence="1" key="1">
    <citation type="submission" date="2022-07" db="EMBL/GenBank/DDBJ databases">
        <title>Faecal culturing of patients with breast cancer.</title>
        <authorList>
            <person name="Teng N.M.Y."/>
            <person name="Kiu R."/>
            <person name="Evans R."/>
            <person name="Baker D.J."/>
            <person name="Zenner C."/>
            <person name="Robinson S.D."/>
            <person name="Hall L.J."/>
        </authorList>
    </citation>
    <scope>NUCLEOTIDE SEQUENCE</scope>
    <source>
        <strain evidence="1">LH1062</strain>
    </source>
</reference>
<keyword evidence="2" id="KW-1185">Reference proteome</keyword>
<dbReference type="Proteomes" id="UP001060112">
    <property type="component" value="Chromosome"/>
</dbReference>
<evidence type="ECO:0000313" key="1">
    <source>
        <dbReference type="EMBL" id="UTY39092.1"/>
    </source>
</evidence>
<dbReference type="EMBL" id="CP101620">
    <property type="protein sequence ID" value="UTY39092.1"/>
    <property type="molecule type" value="Genomic_DNA"/>
</dbReference>
<organism evidence="1 2">
    <name type="scientific">Allocoprobacillus halotolerans</name>
    <dbReference type="NCBI Taxonomy" id="2944914"/>
    <lineage>
        <taxon>Bacteria</taxon>
        <taxon>Bacillati</taxon>
        <taxon>Bacillota</taxon>
        <taxon>Erysipelotrichia</taxon>
        <taxon>Erysipelotrichales</taxon>
        <taxon>Erysipelotrichaceae</taxon>
        <taxon>Allocoprobacillus</taxon>
    </lineage>
</organism>
<sequence length="109" mass="12581">MKTLKDIIDEFICESDYECNITKYPYYKSVMKKQSKAQKDLLNAIQNGESNEVIEDMIEKVNNSFLAANEMYRYYDVKTALEAGIIIGIDAAKNKNNDLITKIEKLLEE</sequence>